<dbReference type="GO" id="GO:0005737">
    <property type="term" value="C:cytoplasm"/>
    <property type="evidence" value="ECO:0007669"/>
    <property type="project" value="UniProtKB-SubCell"/>
</dbReference>
<proteinExistence type="inferred from homology"/>
<evidence type="ECO:0000256" key="4">
    <source>
        <dbReference type="ARBA" id="ARBA00022490"/>
    </source>
</evidence>
<dbReference type="OrthoDB" id="4072855at2759"/>
<dbReference type="GO" id="GO:1990846">
    <property type="term" value="F:ribonucleoside-diphosphate reductase inhibitor activity"/>
    <property type="evidence" value="ECO:0007669"/>
    <property type="project" value="TreeGrafter"/>
</dbReference>
<reference evidence="7 8" key="1">
    <citation type="submission" date="2017-03" db="EMBL/GenBank/DDBJ databases">
        <title>Genomes of endolithic fungi from Antarctica.</title>
        <authorList>
            <person name="Coleine C."/>
            <person name="Masonjones S."/>
            <person name="Stajich J.E."/>
        </authorList>
    </citation>
    <scope>NUCLEOTIDE SEQUENCE [LARGE SCALE GENOMIC DNA]</scope>
    <source>
        <strain evidence="7 8">CCFEE 5187</strain>
    </source>
</reference>
<sequence length="295" mass="31813">MATHRSKRTFQPAITSFFASADRDSLNYSASHDRPGPLTPPVPARIQSSLLNVGMRVRKSVPEGYKTHKTVKHAFSSAPERVTVQPTMAYGNSSISTESFSGSSGTHAAELLPFCGLHKVGGHSAQPSTASFNYSSPYGTSPLDSKNTISASVPVNATAALWPTDPYLLPSSQSSSTSILSTSTQPSNPMPNSHKRSYEESAEDEIDAAFLEDPDAETTTVLRSPRSGYPISHTPYPNLSSTSAGFARPLARMKTRRKSEWEGRSGREHGLAREEVCDFEEAGFLVPMEIEMGGV</sequence>
<feature type="region of interest" description="Disordered" evidence="6">
    <location>
        <begin position="173"/>
        <end position="202"/>
    </location>
</feature>
<gene>
    <name evidence="7" type="ORF">B0A49_06761</name>
</gene>
<dbReference type="PANTHER" id="PTHR28081">
    <property type="entry name" value="DAMAGE-REGULATED IMPORT FACILITATOR 1-RELATED"/>
    <property type="match status" value="1"/>
</dbReference>
<protein>
    <submittedName>
        <fullName evidence="7">Uncharacterized protein</fullName>
    </submittedName>
</protein>
<accession>A0A4U0WSU4</accession>
<dbReference type="GO" id="GO:0008104">
    <property type="term" value="P:intracellular protein localization"/>
    <property type="evidence" value="ECO:0007669"/>
    <property type="project" value="TreeGrafter"/>
</dbReference>
<evidence type="ECO:0000256" key="3">
    <source>
        <dbReference type="ARBA" id="ARBA00005459"/>
    </source>
</evidence>
<comment type="similarity">
    <text evidence="3">Belongs to the DIF1/spd1 family.</text>
</comment>
<dbReference type="InterPro" id="IPR013900">
    <property type="entry name" value="RNR_inhibitor"/>
</dbReference>
<evidence type="ECO:0000256" key="2">
    <source>
        <dbReference type="ARBA" id="ARBA00004496"/>
    </source>
</evidence>
<comment type="caution">
    <text evidence="7">The sequence shown here is derived from an EMBL/GenBank/DDBJ whole genome shotgun (WGS) entry which is preliminary data.</text>
</comment>
<keyword evidence="4" id="KW-0963">Cytoplasm</keyword>
<keyword evidence="8" id="KW-1185">Reference proteome</keyword>
<evidence type="ECO:0000256" key="1">
    <source>
        <dbReference type="ARBA" id="ARBA00004123"/>
    </source>
</evidence>
<name>A0A4U0WSU4_9PEZI</name>
<dbReference type="Proteomes" id="UP000308768">
    <property type="component" value="Unassembled WGS sequence"/>
</dbReference>
<dbReference type="PANTHER" id="PTHR28081:SF1">
    <property type="entry name" value="DAMAGE-REGULATED IMPORT FACILITATOR 1"/>
    <property type="match status" value="1"/>
</dbReference>
<dbReference type="Pfam" id="PF08591">
    <property type="entry name" value="RNR_inhib"/>
    <property type="match status" value="1"/>
</dbReference>
<feature type="region of interest" description="Disordered" evidence="6">
    <location>
        <begin position="220"/>
        <end position="243"/>
    </location>
</feature>
<feature type="compositionally biased region" description="Low complexity" evidence="6">
    <location>
        <begin position="173"/>
        <end position="187"/>
    </location>
</feature>
<dbReference type="GO" id="GO:0005634">
    <property type="term" value="C:nucleus"/>
    <property type="evidence" value="ECO:0007669"/>
    <property type="project" value="UniProtKB-SubCell"/>
</dbReference>
<organism evidence="7 8">
    <name type="scientific">Cryomyces minteri</name>
    <dbReference type="NCBI Taxonomy" id="331657"/>
    <lineage>
        <taxon>Eukaryota</taxon>
        <taxon>Fungi</taxon>
        <taxon>Dikarya</taxon>
        <taxon>Ascomycota</taxon>
        <taxon>Pezizomycotina</taxon>
        <taxon>Dothideomycetes</taxon>
        <taxon>Dothideomycetes incertae sedis</taxon>
        <taxon>Cryomyces</taxon>
    </lineage>
</organism>
<comment type="subcellular location">
    <subcellularLocation>
        <location evidence="2">Cytoplasm</location>
    </subcellularLocation>
    <subcellularLocation>
        <location evidence="1">Nucleus</location>
    </subcellularLocation>
</comment>
<evidence type="ECO:0000313" key="8">
    <source>
        <dbReference type="Proteomes" id="UP000308768"/>
    </source>
</evidence>
<dbReference type="EMBL" id="NAJN01001000">
    <property type="protein sequence ID" value="TKA66600.1"/>
    <property type="molecule type" value="Genomic_DNA"/>
</dbReference>
<evidence type="ECO:0000256" key="6">
    <source>
        <dbReference type="SAM" id="MobiDB-lite"/>
    </source>
</evidence>
<dbReference type="AlphaFoldDB" id="A0A4U0WSU4"/>
<evidence type="ECO:0000256" key="5">
    <source>
        <dbReference type="ARBA" id="ARBA00023242"/>
    </source>
</evidence>
<keyword evidence="5" id="KW-0539">Nucleus</keyword>
<evidence type="ECO:0000313" key="7">
    <source>
        <dbReference type="EMBL" id="TKA66600.1"/>
    </source>
</evidence>